<gene>
    <name evidence="1" type="ORF">HDK90DRAFT_351060</name>
</gene>
<organism evidence="1 2">
    <name type="scientific">Phyllosticta capitalensis</name>
    <dbReference type="NCBI Taxonomy" id="121624"/>
    <lineage>
        <taxon>Eukaryota</taxon>
        <taxon>Fungi</taxon>
        <taxon>Dikarya</taxon>
        <taxon>Ascomycota</taxon>
        <taxon>Pezizomycotina</taxon>
        <taxon>Dothideomycetes</taxon>
        <taxon>Dothideomycetes incertae sedis</taxon>
        <taxon>Botryosphaeriales</taxon>
        <taxon>Phyllostictaceae</taxon>
        <taxon>Phyllosticta</taxon>
    </lineage>
</organism>
<proteinExistence type="predicted"/>
<keyword evidence="2" id="KW-1185">Reference proteome</keyword>
<dbReference type="Proteomes" id="UP001492380">
    <property type="component" value="Unassembled WGS sequence"/>
</dbReference>
<protein>
    <submittedName>
        <fullName evidence="1">Uncharacterized protein</fullName>
    </submittedName>
</protein>
<name>A0ABR1YGW3_9PEZI</name>
<evidence type="ECO:0000313" key="1">
    <source>
        <dbReference type="EMBL" id="KAK8229245.1"/>
    </source>
</evidence>
<comment type="caution">
    <text evidence="1">The sequence shown here is derived from an EMBL/GenBank/DDBJ whole genome shotgun (WGS) entry which is preliminary data.</text>
</comment>
<accession>A0ABR1YGW3</accession>
<dbReference type="EMBL" id="JBBWRZ010000009">
    <property type="protein sequence ID" value="KAK8229245.1"/>
    <property type="molecule type" value="Genomic_DNA"/>
</dbReference>
<sequence>MGGQAFAADGLEAPRIPNELYKHLSNKYATELSRLFEHVTSAQAVTWKVDHGDIDMLVEGPRNELSAAQIAEALGAKAYKEHGPVLSFAMPHPEEPRRIVQLDIQLCPKAYLDWQTWQASYGDLGQIIGVIIRNLGLTATDKGLFVRIAEIEPTNKKASMIFLTKDPVQHIEFLGLDQEKLRAGFDSEEDLFKWVAGCRFLNRQNIVPKESGPAESETHNDRARRKKRGMYRAFVEEFLMNSPEIGTECQWDRQKVLDEALEVFGRRAEYETKLAAYLEQEGEKALWAAIKEVIPRNNGPSLKNIIKGLQRFVSVNNGKITLHESPVPDHEKKPWVRELGDAGEQGILEWVGHNWEAVRVKEKAHANAKKATTITTTTLPVLETTTTEVEMKKRKLNDGTESTITPLSTD</sequence>
<evidence type="ECO:0000313" key="2">
    <source>
        <dbReference type="Proteomes" id="UP001492380"/>
    </source>
</evidence>
<reference evidence="1 2" key="1">
    <citation type="submission" date="2024-04" db="EMBL/GenBank/DDBJ databases">
        <title>Phyllosticta paracitricarpa is synonymous to the EU quarantine fungus P. citricarpa based on phylogenomic analyses.</title>
        <authorList>
            <consortium name="Lawrence Berkeley National Laboratory"/>
            <person name="Van Ingen-Buijs V.A."/>
            <person name="Van Westerhoven A.C."/>
            <person name="Haridas S."/>
            <person name="Skiadas P."/>
            <person name="Martin F."/>
            <person name="Groenewald J.Z."/>
            <person name="Crous P.W."/>
            <person name="Seidl M.F."/>
        </authorList>
    </citation>
    <scope>NUCLEOTIDE SEQUENCE [LARGE SCALE GENOMIC DNA]</scope>
    <source>
        <strain evidence="1 2">CBS 123374</strain>
    </source>
</reference>